<dbReference type="AlphaFoldDB" id="A0A395HCP7"/>
<evidence type="ECO:0000313" key="8">
    <source>
        <dbReference type="EMBL" id="RAL05416.1"/>
    </source>
</evidence>
<feature type="compositionally biased region" description="Basic and acidic residues" evidence="6">
    <location>
        <begin position="92"/>
        <end position="103"/>
    </location>
</feature>
<dbReference type="InterPro" id="IPR051127">
    <property type="entry name" value="Fungal_SecMet_Regulators"/>
</dbReference>
<evidence type="ECO:0000256" key="2">
    <source>
        <dbReference type="ARBA" id="ARBA00023015"/>
    </source>
</evidence>
<keyword evidence="1" id="KW-0479">Metal-binding</keyword>
<keyword evidence="4" id="KW-0804">Transcription</keyword>
<dbReference type="Pfam" id="PF00172">
    <property type="entry name" value="Zn_clus"/>
    <property type="match status" value="1"/>
</dbReference>
<dbReference type="SMART" id="SM00906">
    <property type="entry name" value="Fungal_trans"/>
    <property type="match status" value="1"/>
</dbReference>
<dbReference type="EMBL" id="KZ824421">
    <property type="protein sequence ID" value="RAL05416.1"/>
    <property type="molecule type" value="Genomic_DNA"/>
</dbReference>
<dbReference type="SUPFAM" id="SSF57701">
    <property type="entry name" value="Zn2/Cys6 DNA-binding domain"/>
    <property type="match status" value="1"/>
</dbReference>
<name>A0A395HCP7_9EURO</name>
<evidence type="ECO:0000256" key="5">
    <source>
        <dbReference type="ARBA" id="ARBA00023242"/>
    </source>
</evidence>
<evidence type="ECO:0000256" key="1">
    <source>
        <dbReference type="ARBA" id="ARBA00022723"/>
    </source>
</evidence>
<dbReference type="GO" id="GO:0000981">
    <property type="term" value="F:DNA-binding transcription factor activity, RNA polymerase II-specific"/>
    <property type="evidence" value="ECO:0007669"/>
    <property type="project" value="InterPro"/>
</dbReference>
<dbReference type="Proteomes" id="UP000249402">
    <property type="component" value="Unassembled WGS sequence"/>
</dbReference>
<dbReference type="InterPro" id="IPR001138">
    <property type="entry name" value="Zn2Cys6_DnaBD"/>
</dbReference>
<organism evidence="8 9">
    <name type="scientific">Aspergillus ibericus CBS 121593</name>
    <dbReference type="NCBI Taxonomy" id="1448316"/>
    <lineage>
        <taxon>Eukaryota</taxon>
        <taxon>Fungi</taxon>
        <taxon>Dikarya</taxon>
        <taxon>Ascomycota</taxon>
        <taxon>Pezizomycotina</taxon>
        <taxon>Eurotiomycetes</taxon>
        <taxon>Eurotiomycetidae</taxon>
        <taxon>Eurotiales</taxon>
        <taxon>Aspergillaceae</taxon>
        <taxon>Aspergillus</taxon>
        <taxon>Aspergillus subgen. Circumdati</taxon>
    </lineage>
</organism>
<evidence type="ECO:0000256" key="6">
    <source>
        <dbReference type="SAM" id="MobiDB-lite"/>
    </source>
</evidence>
<dbReference type="CDD" id="cd00067">
    <property type="entry name" value="GAL4"/>
    <property type="match status" value="1"/>
</dbReference>
<protein>
    <recommendedName>
        <fullName evidence="7">Zn(2)-C6 fungal-type domain-containing protein</fullName>
    </recommendedName>
</protein>
<dbReference type="Gene3D" id="4.10.240.10">
    <property type="entry name" value="Zn(2)-C6 fungal-type DNA-binding domain"/>
    <property type="match status" value="1"/>
</dbReference>
<feature type="domain" description="Zn(2)-C6 fungal-type" evidence="7">
    <location>
        <begin position="21"/>
        <end position="54"/>
    </location>
</feature>
<dbReference type="STRING" id="1448316.A0A395HCP7"/>
<dbReference type="GO" id="GO:0000978">
    <property type="term" value="F:RNA polymerase II cis-regulatory region sequence-specific DNA binding"/>
    <property type="evidence" value="ECO:0007669"/>
    <property type="project" value="TreeGrafter"/>
</dbReference>
<dbReference type="SMART" id="SM00066">
    <property type="entry name" value="GAL4"/>
    <property type="match status" value="1"/>
</dbReference>
<dbReference type="Pfam" id="PF04082">
    <property type="entry name" value="Fungal_trans"/>
    <property type="match status" value="1"/>
</dbReference>
<dbReference type="GO" id="GO:0008270">
    <property type="term" value="F:zinc ion binding"/>
    <property type="evidence" value="ECO:0007669"/>
    <property type="project" value="InterPro"/>
</dbReference>
<feature type="compositionally biased region" description="Polar residues" evidence="6">
    <location>
        <begin position="166"/>
        <end position="178"/>
    </location>
</feature>
<dbReference type="PANTHER" id="PTHR47424:SF3">
    <property type="entry name" value="REGULATORY PROTEIN GAL4"/>
    <property type="match status" value="1"/>
</dbReference>
<dbReference type="OrthoDB" id="424974at2759"/>
<evidence type="ECO:0000256" key="4">
    <source>
        <dbReference type="ARBA" id="ARBA00023163"/>
    </source>
</evidence>
<accession>A0A395HCP7</accession>
<dbReference type="GO" id="GO:0000435">
    <property type="term" value="P:positive regulation of transcription from RNA polymerase II promoter by galactose"/>
    <property type="evidence" value="ECO:0007669"/>
    <property type="project" value="TreeGrafter"/>
</dbReference>
<dbReference type="GO" id="GO:0005634">
    <property type="term" value="C:nucleus"/>
    <property type="evidence" value="ECO:0007669"/>
    <property type="project" value="TreeGrafter"/>
</dbReference>
<dbReference type="PANTHER" id="PTHR47424">
    <property type="entry name" value="REGULATORY PROTEIN GAL4"/>
    <property type="match status" value="1"/>
</dbReference>
<feature type="region of interest" description="Disordered" evidence="6">
    <location>
        <begin position="725"/>
        <end position="757"/>
    </location>
</feature>
<keyword evidence="2" id="KW-0805">Transcription regulation</keyword>
<reference evidence="8 9" key="1">
    <citation type="submission" date="2018-02" db="EMBL/GenBank/DDBJ databases">
        <title>The genomes of Aspergillus section Nigri reveals drivers in fungal speciation.</title>
        <authorList>
            <consortium name="DOE Joint Genome Institute"/>
            <person name="Vesth T.C."/>
            <person name="Nybo J."/>
            <person name="Theobald S."/>
            <person name="Brandl J."/>
            <person name="Frisvad J.C."/>
            <person name="Nielsen K.F."/>
            <person name="Lyhne E.K."/>
            <person name="Kogle M.E."/>
            <person name="Kuo A."/>
            <person name="Riley R."/>
            <person name="Clum A."/>
            <person name="Nolan M."/>
            <person name="Lipzen A."/>
            <person name="Salamov A."/>
            <person name="Henrissat B."/>
            <person name="Wiebenga A."/>
            <person name="De vries R.P."/>
            <person name="Grigoriev I.V."/>
            <person name="Mortensen U.H."/>
            <person name="Andersen M.R."/>
            <person name="Baker S.E."/>
        </authorList>
    </citation>
    <scope>NUCLEOTIDE SEQUENCE [LARGE SCALE GENOMIC DNA]</scope>
    <source>
        <strain evidence="8 9">CBS 121593</strain>
    </source>
</reference>
<sequence length="803" mass="89596">MPPKSNGVTKQRTPRRKVALACDACREKKIRCDGEKPICGSCLRRSHGIAQCVYSMENPRTASQDEYIRVLRSRITELEEICLQAGVSSPTLREDAYQKDSRMDTVQSGSPHQQSSPQTVADDQVRRTITTLPDVEQHVAVQEPVMSEAGHSHQQSSSRSFHAGPTPSSTIRGNSDSNVPRGRRHMYIPSEPSSVSPHFDTPGHVTAMGQISAPDHALASPTPVREFYGSSSTASLMRFARVSIPWQSSTSASAGPDSGHYQFRESPNTQFQLNDFTLPPRSVADHLLDCFWDRIACIYPFFDRASFEKAYENLWKSRKEEMNELPDMHIGLGGQFDSTPKSIVFHCALNVMFALGCHFSDISLHEREATAHSFFLRSKRFVGLDLLEIHTVGVVQALLMVALYLQSSPYPSRCWNAIGLACRLAQGLGLHEAKTPSSMTFLETEVRRRTWHGCVMLDVSVSMTHGRPSMTSHLAPIPLPDASDADAPLHFYVATIELYRILDRVLSDVYNMWRGRSNEGVNTCTSWSEGSFDPLLDLERQLQSFQDSLPLDLNWVTPEREHPVESAILARQRNIIRSRYYYIRLLLYRPFFTQVCSDKSSPAPSRQGRCPAWGDAKSSLQSCIVDKCAATCVSTAIDLVQLTYETYSTPFTDGWWYNGFYASTCALVLILASSVPSLSNSVNPTVIEESWKKSETVLAHMATFSQSARTSLRFLQAAFHQTAHSRLSSRPAPGDVPNSGVHSTPDEPTTVPRTSPLALDSSYWTDSDYGFGTLQDDLGLLSWIDVPDMRQWLRSESRPACNS</sequence>
<dbReference type="RefSeq" id="XP_025579743.1">
    <property type="nucleotide sequence ID" value="XM_025717406.1"/>
</dbReference>
<dbReference type="GeneID" id="37222271"/>
<keyword evidence="3" id="KW-0238">DNA-binding</keyword>
<dbReference type="PROSITE" id="PS50048">
    <property type="entry name" value="ZN2_CY6_FUNGAL_2"/>
    <property type="match status" value="1"/>
</dbReference>
<feature type="region of interest" description="Disordered" evidence="6">
    <location>
        <begin position="89"/>
        <end position="123"/>
    </location>
</feature>
<proteinExistence type="predicted"/>
<dbReference type="InterPro" id="IPR036864">
    <property type="entry name" value="Zn2-C6_fun-type_DNA-bd_sf"/>
</dbReference>
<gene>
    <name evidence="8" type="ORF">BO80DRAFT_397962</name>
</gene>
<dbReference type="CDD" id="cd12148">
    <property type="entry name" value="fungal_TF_MHR"/>
    <property type="match status" value="1"/>
</dbReference>
<evidence type="ECO:0000256" key="3">
    <source>
        <dbReference type="ARBA" id="ARBA00023125"/>
    </source>
</evidence>
<keyword evidence="5" id="KW-0539">Nucleus</keyword>
<dbReference type="GO" id="GO:0006351">
    <property type="term" value="P:DNA-templated transcription"/>
    <property type="evidence" value="ECO:0007669"/>
    <property type="project" value="InterPro"/>
</dbReference>
<feature type="compositionally biased region" description="Low complexity" evidence="6">
    <location>
        <begin position="107"/>
        <end position="118"/>
    </location>
</feature>
<feature type="region of interest" description="Disordered" evidence="6">
    <location>
        <begin position="146"/>
        <end position="197"/>
    </location>
</feature>
<evidence type="ECO:0000259" key="7">
    <source>
        <dbReference type="PROSITE" id="PS50048"/>
    </source>
</evidence>
<dbReference type="InterPro" id="IPR007219">
    <property type="entry name" value="XnlR_reg_dom"/>
</dbReference>
<keyword evidence="9" id="KW-1185">Reference proteome</keyword>
<evidence type="ECO:0000313" key="9">
    <source>
        <dbReference type="Proteomes" id="UP000249402"/>
    </source>
</evidence>
<dbReference type="VEuPathDB" id="FungiDB:BO80DRAFT_397962"/>